<keyword evidence="5 12" id="KW-0648">Protein biosynthesis</keyword>
<keyword evidence="6 12" id="KW-0342">GTP-binding</keyword>
<dbReference type="GO" id="GO:0003924">
    <property type="term" value="F:GTPase activity"/>
    <property type="evidence" value="ECO:0007669"/>
    <property type="project" value="UniProtKB-UniRule"/>
</dbReference>
<dbReference type="FunFam" id="3.30.70.2570:FF:000001">
    <property type="entry name" value="Translation factor GUF1, mitochondrial"/>
    <property type="match status" value="1"/>
</dbReference>
<dbReference type="InterPro" id="IPR031157">
    <property type="entry name" value="G_TR_CS"/>
</dbReference>
<dbReference type="CDD" id="cd03699">
    <property type="entry name" value="EF4_II"/>
    <property type="match status" value="1"/>
</dbReference>
<dbReference type="GO" id="GO:0043022">
    <property type="term" value="F:ribosome binding"/>
    <property type="evidence" value="ECO:0007669"/>
    <property type="project" value="UniProtKB-UniRule"/>
</dbReference>
<dbReference type="InterPro" id="IPR013842">
    <property type="entry name" value="LepA_CTD"/>
</dbReference>
<dbReference type="SUPFAM" id="SSF54980">
    <property type="entry name" value="EF-G C-terminal domain-like"/>
    <property type="match status" value="2"/>
</dbReference>
<dbReference type="InterPro" id="IPR027417">
    <property type="entry name" value="P-loop_NTPase"/>
</dbReference>
<comment type="similarity">
    <text evidence="1 12">Belongs to the TRAFAC class translation factor GTPase superfamily. Classic translation factor GTPase family. LepA subfamily.</text>
</comment>
<dbReference type="CDD" id="cd03709">
    <property type="entry name" value="lepA_C"/>
    <property type="match status" value="1"/>
</dbReference>
<name>A0A0G3WHY1_9BACT</name>
<dbReference type="NCBIfam" id="TIGR00231">
    <property type="entry name" value="small_GTP"/>
    <property type="match status" value="1"/>
</dbReference>
<dbReference type="KEGG" id="epo:Epro_0096"/>
<dbReference type="PANTHER" id="PTHR43512:SF4">
    <property type="entry name" value="TRANSLATION FACTOR GUF1 HOMOLOG, CHLOROPLASTIC"/>
    <property type="match status" value="1"/>
</dbReference>
<dbReference type="InterPro" id="IPR035654">
    <property type="entry name" value="LepA_IV"/>
</dbReference>
<evidence type="ECO:0000256" key="12">
    <source>
        <dbReference type="HAMAP-Rule" id="MF_00071"/>
    </source>
</evidence>
<accession>A0A0G3WHY1</accession>
<evidence type="ECO:0000256" key="1">
    <source>
        <dbReference type="ARBA" id="ARBA00005454"/>
    </source>
</evidence>
<dbReference type="InterPro" id="IPR004161">
    <property type="entry name" value="EFTu-like_2"/>
</dbReference>
<evidence type="ECO:0000256" key="10">
    <source>
        <dbReference type="ARBA" id="ARBA00061052"/>
    </source>
</evidence>
<dbReference type="InterPro" id="IPR009000">
    <property type="entry name" value="Transl_B-barrel_sf"/>
</dbReference>
<dbReference type="Gene3D" id="2.40.30.10">
    <property type="entry name" value="Translation factors"/>
    <property type="match status" value="1"/>
</dbReference>
<feature type="domain" description="Tr-type G" evidence="13">
    <location>
        <begin position="2"/>
        <end position="183"/>
    </location>
</feature>
<dbReference type="GO" id="GO:0005886">
    <property type="term" value="C:plasma membrane"/>
    <property type="evidence" value="ECO:0007669"/>
    <property type="project" value="UniProtKB-SubCell"/>
</dbReference>
<dbReference type="SUPFAM" id="SSF50447">
    <property type="entry name" value="Translation proteins"/>
    <property type="match status" value="1"/>
</dbReference>
<dbReference type="SUPFAM" id="SSF52540">
    <property type="entry name" value="P-loop containing nucleoside triphosphate hydrolases"/>
    <property type="match status" value="1"/>
</dbReference>
<dbReference type="InterPro" id="IPR035647">
    <property type="entry name" value="EFG_III/V"/>
</dbReference>
<keyword evidence="3 12" id="KW-0547">Nucleotide-binding</keyword>
<keyword evidence="7 12" id="KW-0472">Membrane</keyword>
<proteinExistence type="inferred from homology"/>
<comment type="subcellular location">
    <subcellularLocation>
        <location evidence="12">Cell membrane</location>
        <topology evidence="12">Peripheral membrane protein</topology>
        <orientation evidence="12">Cytoplasmic side</orientation>
    </subcellularLocation>
</comment>
<dbReference type="HAMAP" id="MF_00071">
    <property type="entry name" value="LepA"/>
    <property type="match status" value="1"/>
</dbReference>
<evidence type="ECO:0000256" key="9">
    <source>
        <dbReference type="ARBA" id="ARBA00057626"/>
    </source>
</evidence>
<comment type="similarity">
    <text evidence="10">Belongs to the GTP-binding elongation factor family. LepA subfamily.</text>
</comment>
<dbReference type="GO" id="GO:0005525">
    <property type="term" value="F:GTP binding"/>
    <property type="evidence" value="ECO:0007669"/>
    <property type="project" value="UniProtKB-UniRule"/>
</dbReference>
<dbReference type="PANTHER" id="PTHR43512">
    <property type="entry name" value="TRANSLATION FACTOR GUF1-RELATED"/>
    <property type="match status" value="1"/>
</dbReference>
<dbReference type="OrthoDB" id="9801591at2"/>
<dbReference type="GO" id="GO:0003746">
    <property type="term" value="F:translation elongation factor activity"/>
    <property type="evidence" value="ECO:0007669"/>
    <property type="project" value="UniProtKB-UniRule"/>
</dbReference>
<protein>
    <recommendedName>
        <fullName evidence="11 12">Elongation factor 4</fullName>
        <shortName evidence="12">EF-4</shortName>
        <ecNumber evidence="11 12">3.6.5.n1</ecNumber>
    </recommendedName>
    <alternativeName>
        <fullName evidence="12">Ribosomal back-translocase LepA</fullName>
    </alternativeName>
</protein>
<comment type="catalytic activity">
    <reaction evidence="8 12">
        <text>GTP + H2O = GDP + phosphate + H(+)</text>
        <dbReference type="Rhea" id="RHEA:19669"/>
        <dbReference type="ChEBI" id="CHEBI:15377"/>
        <dbReference type="ChEBI" id="CHEBI:15378"/>
        <dbReference type="ChEBI" id="CHEBI:37565"/>
        <dbReference type="ChEBI" id="CHEBI:43474"/>
        <dbReference type="ChEBI" id="CHEBI:58189"/>
        <dbReference type="EC" id="3.6.5.n1"/>
    </reaction>
</comment>
<dbReference type="Gene3D" id="3.30.70.240">
    <property type="match status" value="1"/>
</dbReference>
<evidence type="ECO:0000256" key="11">
    <source>
        <dbReference type="ARBA" id="ARBA00066744"/>
    </source>
</evidence>
<dbReference type="Gene3D" id="3.30.70.870">
    <property type="entry name" value="Elongation Factor G (Translational Gtpase), domain 3"/>
    <property type="match status" value="1"/>
</dbReference>
<feature type="binding site" evidence="12">
    <location>
        <begin position="14"/>
        <end position="19"/>
    </location>
    <ligand>
        <name>GTP</name>
        <dbReference type="ChEBI" id="CHEBI:37565"/>
    </ligand>
</feature>
<dbReference type="EMBL" id="CP009498">
    <property type="protein sequence ID" value="AKL97475.1"/>
    <property type="molecule type" value="Genomic_DNA"/>
</dbReference>
<dbReference type="CDD" id="cd01890">
    <property type="entry name" value="LepA"/>
    <property type="match status" value="1"/>
</dbReference>
<dbReference type="FunFam" id="3.30.70.240:FF:000007">
    <property type="entry name" value="Translation factor GUF1, mitochondrial"/>
    <property type="match status" value="1"/>
</dbReference>
<dbReference type="PROSITE" id="PS00301">
    <property type="entry name" value="G_TR_1"/>
    <property type="match status" value="1"/>
</dbReference>
<dbReference type="STRING" id="1408281.Epro_0096"/>
<dbReference type="InterPro" id="IPR006297">
    <property type="entry name" value="EF-4"/>
</dbReference>
<dbReference type="GO" id="GO:0045727">
    <property type="term" value="P:positive regulation of translation"/>
    <property type="evidence" value="ECO:0007669"/>
    <property type="project" value="UniProtKB-UniRule"/>
</dbReference>
<evidence type="ECO:0000256" key="5">
    <source>
        <dbReference type="ARBA" id="ARBA00022917"/>
    </source>
</evidence>
<dbReference type="RefSeq" id="WP_052569592.1">
    <property type="nucleotide sequence ID" value="NZ_CP009498.1"/>
</dbReference>
<evidence type="ECO:0000256" key="4">
    <source>
        <dbReference type="ARBA" id="ARBA00022801"/>
    </source>
</evidence>
<evidence type="ECO:0000256" key="8">
    <source>
        <dbReference type="ARBA" id="ARBA00050293"/>
    </source>
</evidence>
<keyword evidence="4 12" id="KW-0378">Hydrolase</keyword>
<reference evidence="14 15" key="1">
    <citation type="submission" date="2014-09" db="EMBL/GenBank/DDBJ databases">
        <title>Complete genome sequence of Endomicrobium proavitum.</title>
        <authorList>
            <person name="Zheng H."/>
        </authorList>
    </citation>
    <scope>NUCLEOTIDE SEQUENCE [LARGE SCALE GENOMIC DNA]</scope>
    <source>
        <strain evidence="14 15">Rsa215</strain>
    </source>
</reference>
<organism evidence="14 15">
    <name type="scientific">Endomicrobium proavitum</name>
    <dbReference type="NCBI Taxonomy" id="1408281"/>
    <lineage>
        <taxon>Bacteria</taxon>
        <taxon>Pseudomonadati</taxon>
        <taxon>Elusimicrobiota</taxon>
        <taxon>Endomicrobiia</taxon>
        <taxon>Endomicrobiales</taxon>
        <taxon>Endomicrobiaceae</taxon>
        <taxon>Endomicrobium</taxon>
    </lineage>
</organism>
<dbReference type="FunFam" id="3.30.70.870:FF:000004">
    <property type="entry name" value="Translation factor GUF1, mitochondrial"/>
    <property type="match status" value="1"/>
</dbReference>
<keyword evidence="2 12" id="KW-1003">Cell membrane</keyword>
<dbReference type="NCBIfam" id="TIGR01393">
    <property type="entry name" value="lepA"/>
    <property type="match status" value="1"/>
</dbReference>
<dbReference type="FunFam" id="2.40.30.10:FF:000015">
    <property type="entry name" value="Translation factor GUF1, mitochondrial"/>
    <property type="match status" value="1"/>
</dbReference>
<dbReference type="Pfam" id="PF00679">
    <property type="entry name" value="EFG_C"/>
    <property type="match status" value="1"/>
</dbReference>
<sequence length="595" mass="66442">MSNIRNFCIIAHIDHGKSTLADRLLEYTGTISKREMKEQILDGMELERERGITIKAKAVRMNYTDKNGNPYVLNLIDTPGHVDFTYEVSRALAACEGAILVIDATQGVEAQTLANTMLAKNANLKIIPVINKIDLPTADVDSAYEQMKEGLDVDAEPILASAKEGIGISEIVDSIVANVPPAVVNSDEPLSALIFDSFYDSYRGVIVIVRVFDGKIKKGMKVRFIASNAEYEVLEVGYMKLKPVEFDSLSSGDVGYVVAGIKDIHDIKIGDTITESARPTKHPHAGYKEIHPFVFAGLYPNSTSEYDGLKMALEKLKLSDSSLIYFPETSVALGFGFRCGFLGSLHLEIVKERLEREFGLSLLVTAPNVVYKVKTKGKYITIDNPARFPNNADIEEIWEPYVEATIICPVDYLGAILELCQKRRGTQTQMKYMNTKIVVLKYHLPLAEIIVGFYDALKSVSKGYASFDYEHTAEQQGDLVKLEIMINSEVVDAFSVITHKDKAQTSAHYLTEKLRGIIPRHMFEIPIQAKVNNKIIARETISAMRKDVLAKCYGGDITRKRKLLEKQKEGKRKMRQFGRVEIPPEAFVAVLKIDD</sequence>
<evidence type="ECO:0000313" key="14">
    <source>
        <dbReference type="EMBL" id="AKL97475.1"/>
    </source>
</evidence>
<dbReference type="CDD" id="cd16260">
    <property type="entry name" value="EF4_III"/>
    <property type="match status" value="1"/>
</dbReference>
<comment type="function">
    <text evidence="9 12">Required for accurate and efficient protein synthesis under certain stress conditions. May act as a fidelity factor of the translation reaction, by catalyzing a one-codon backward translocation of tRNAs on improperly translocated ribosomes. Back-translocation proceeds from a post-translocation (POST) complex to a pre-translocation (PRE) complex, thus giving elongation factor G a second chance to translocate the tRNAs correctly. Binds to ribosomes in a GTP-dependent manner.</text>
</comment>
<keyword evidence="15" id="KW-1185">Reference proteome</keyword>
<dbReference type="PATRIC" id="fig|1408281.3.peg.97"/>
<dbReference type="InterPro" id="IPR000640">
    <property type="entry name" value="EFG_V-like"/>
</dbReference>
<dbReference type="EC" id="3.6.5.n1" evidence="11 12"/>
<evidence type="ECO:0000256" key="2">
    <source>
        <dbReference type="ARBA" id="ARBA00022475"/>
    </source>
</evidence>
<evidence type="ECO:0000256" key="3">
    <source>
        <dbReference type="ARBA" id="ARBA00022741"/>
    </source>
</evidence>
<dbReference type="PROSITE" id="PS51722">
    <property type="entry name" value="G_TR_2"/>
    <property type="match status" value="1"/>
</dbReference>
<dbReference type="InterPro" id="IPR000795">
    <property type="entry name" value="T_Tr_GTP-bd_dom"/>
</dbReference>
<dbReference type="Pfam" id="PF00009">
    <property type="entry name" value="GTP_EFTU"/>
    <property type="match status" value="1"/>
</dbReference>
<dbReference type="InterPro" id="IPR038363">
    <property type="entry name" value="LepA_C_sf"/>
</dbReference>
<evidence type="ECO:0000256" key="6">
    <source>
        <dbReference type="ARBA" id="ARBA00023134"/>
    </source>
</evidence>
<dbReference type="Pfam" id="PF03144">
    <property type="entry name" value="GTP_EFTU_D2"/>
    <property type="match status" value="1"/>
</dbReference>
<dbReference type="Pfam" id="PF06421">
    <property type="entry name" value="LepA_C"/>
    <property type="match status" value="1"/>
</dbReference>
<evidence type="ECO:0000313" key="15">
    <source>
        <dbReference type="Proteomes" id="UP000035337"/>
    </source>
</evidence>
<evidence type="ECO:0000256" key="7">
    <source>
        <dbReference type="ARBA" id="ARBA00023136"/>
    </source>
</evidence>
<dbReference type="Gene3D" id="3.30.70.2570">
    <property type="entry name" value="Elongation factor 4, C-terminal domain"/>
    <property type="match status" value="1"/>
</dbReference>
<gene>
    <name evidence="12 14" type="primary">lepA</name>
    <name evidence="14" type="ORF">Epro_0096</name>
</gene>
<dbReference type="FunFam" id="3.40.50.300:FF:000078">
    <property type="entry name" value="Elongation factor 4"/>
    <property type="match status" value="1"/>
</dbReference>
<dbReference type="PRINTS" id="PR00315">
    <property type="entry name" value="ELONGATNFCT"/>
</dbReference>
<dbReference type="AlphaFoldDB" id="A0A0G3WHY1"/>
<dbReference type="InterPro" id="IPR005225">
    <property type="entry name" value="Small_GTP-bd"/>
</dbReference>
<dbReference type="Gene3D" id="3.40.50.300">
    <property type="entry name" value="P-loop containing nucleotide triphosphate hydrolases"/>
    <property type="match status" value="1"/>
</dbReference>
<dbReference type="SMART" id="SM00838">
    <property type="entry name" value="EFG_C"/>
    <property type="match status" value="1"/>
</dbReference>
<evidence type="ECO:0000259" key="13">
    <source>
        <dbReference type="PROSITE" id="PS51722"/>
    </source>
</evidence>
<dbReference type="Proteomes" id="UP000035337">
    <property type="component" value="Chromosome"/>
</dbReference>
<feature type="binding site" evidence="12">
    <location>
        <begin position="131"/>
        <end position="134"/>
    </location>
    <ligand>
        <name>GTP</name>
        <dbReference type="ChEBI" id="CHEBI:37565"/>
    </ligand>
</feature>